<evidence type="ECO:0000256" key="1">
    <source>
        <dbReference type="SAM" id="Phobius"/>
    </source>
</evidence>
<name>A0A202CAZ3_9FLAO</name>
<reference evidence="3" key="1">
    <citation type="submission" date="2017-02" db="EMBL/GenBank/DDBJ databases">
        <authorList>
            <person name="Tetz G."/>
            <person name="Tetz V."/>
        </authorList>
    </citation>
    <scope>NUCLEOTIDE SEQUENCE [LARGE SCALE GENOMIC DNA]</scope>
    <source>
        <strain evidence="3">VT16-26</strain>
    </source>
</reference>
<feature type="transmembrane region" description="Helical" evidence="1">
    <location>
        <begin position="12"/>
        <end position="29"/>
    </location>
</feature>
<gene>
    <name evidence="2" type="ORF">B0E34_03245</name>
</gene>
<keyword evidence="3" id="KW-1185">Reference proteome</keyword>
<evidence type="ECO:0000313" key="2">
    <source>
        <dbReference type="EMBL" id="OVE60858.1"/>
    </source>
</evidence>
<accession>A0A202CAZ3</accession>
<feature type="transmembrane region" description="Helical" evidence="1">
    <location>
        <begin position="35"/>
        <end position="57"/>
    </location>
</feature>
<sequence>MRSRINIESFMIVYFFTFLSTIVFTFIIIDDFRSFKILYILRDIFFVSALILFWNFFFKIHAKIIITDGMIIFKKFFKTETIKIDDLDFCFEKIERAKYQSYNVLYLVKDNRVVERISSFDYSNYIDLKKKLNLTEYQYIRFSVFDMIRILFGVRVSIAKK</sequence>
<keyword evidence="1" id="KW-1133">Transmembrane helix</keyword>
<organism evidence="2 3">
    <name type="scientific">Chryseobacterium mucoviscidosis</name>
    <dbReference type="NCBI Taxonomy" id="1945581"/>
    <lineage>
        <taxon>Bacteria</taxon>
        <taxon>Pseudomonadati</taxon>
        <taxon>Bacteroidota</taxon>
        <taxon>Flavobacteriia</taxon>
        <taxon>Flavobacteriales</taxon>
        <taxon>Weeksellaceae</taxon>
        <taxon>Chryseobacterium group</taxon>
        <taxon>Chryseobacterium</taxon>
    </lineage>
</organism>
<dbReference type="AlphaFoldDB" id="A0A202CAZ3"/>
<evidence type="ECO:0000313" key="3">
    <source>
        <dbReference type="Proteomes" id="UP000196355"/>
    </source>
</evidence>
<comment type="caution">
    <text evidence="2">The sequence shown here is derived from an EMBL/GenBank/DDBJ whole genome shotgun (WGS) entry which is preliminary data.</text>
</comment>
<keyword evidence="1" id="KW-0472">Membrane</keyword>
<proteinExistence type="predicted"/>
<protein>
    <submittedName>
        <fullName evidence="2">Uncharacterized protein</fullName>
    </submittedName>
</protein>
<dbReference type="EMBL" id="MVAG01000071">
    <property type="protein sequence ID" value="OVE60858.1"/>
    <property type="molecule type" value="Genomic_DNA"/>
</dbReference>
<dbReference type="Proteomes" id="UP000196355">
    <property type="component" value="Unassembled WGS sequence"/>
</dbReference>
<keyword evidence="1" id="KW-0812">Transmembrane</keyword>